<dbReference type="Proteomes" id="UP000805193">
    <property type="component" value="Unassembled WGS sequence"/>
</dbReference>
<proteinExistence type="predicted"/>
<protein>
    <submittedName>
        <fullName evidence="1">Uncharacterized protein</fullName>
    </submittedName>
</protein>
<comment type="caution">
    <text evidence="1">The sequence shown here is derived from an EMBL/GenBank/DDBJ whole genome shotgun (WGS) entry which is preliminary data.</text>
</comment>
<reference evidence="1 2" key="1">
    <citation type="journal article" date="2020" name="Cell">
        <title>Large-Scale Comparative Analyses of Tick Genomes Elucidate Their Genetic Diversity and Vector Capacities.</title>
        <authorList>
            <consortium name="Tick Genome and Microbiome Consortium (TIGMIC)"/>
            <person name="Jia N."/>
            <person name="Wang J."/>
            <person name="Shi W."/>
            <person name="Du L."/>
            <person name="Sun Y."/>
            <person name="Zhan W."/>
            <person name="Jiang J.F."/>
            <person name="Wang Q."/>
            <person name="Zhang B."/>
            <person name="Ji P."/>
            <person name="Bell-Sakyi L."/>
            <person name="Cui X.M."/>
            <person name="Yuan T.T."/>
            <person name="Jiang B.G."/>
            <person name="Yang W.F."/>
            <person name="Lam T.T."/>
            <person name="Chang Q.C."/>
            <person name="Ding S.J."/>
            <person name="Wang X.J."/>
            <person name="Zhu J.G."/>
            <person name="Ruan X.D."/>
            <person name="Zhao L."/>
            <person name="Wei J.T."/>
            <person name="Ye R.Z."/>
            <person name="Que T.C."/>
            <person name="Du C.H."/>
            <person name="Zhou Y.H."/>
            <person name="Cheng J.X."/>
            <person name="Dai P.F."/>
            <person name="Guo W.B."/>
            <person name="Han X.H."/>
            <person name="Huang E.J."/>
            <person name="Li L.F."/>
            <person name="Wei W."/>
            <person name="Gao Y.C."/>
            <person name="Liu J.Z."/>
            <person name="Shao H.Z."/>
            <person name="Wang X."/>
            <person name="Wang C.C."/>
            <person name="Yang T.C."/>
            <person name="Huo Q.B."/>
            <person name="Li W."/>
            <person name="Chen H.Y."/>
            <person name="Chen S.E."/>
            <person name="Zhou L.G."/>
            <person name="Ni X.B."/>
            <person name="Tian J.H."/>
            <person name="Sheng Y."/>
            <person name="Liu T."/>
            <person name="Pan Y.S."/>
            <person name="Xia L.Y."/>
            <person name="Li J."/>
            <person name="Zhao F."/>
            <person name="Cao W.C."/>
        </authorList>
    </citation>
    <scope>NUCLEOTIDE SEQUENCE [LARGE SCALE GENOMIC DNA]</scope>
    <source>
        <strain evidence="1">Iper-2018</strain>
    </source>
</reference>
<sequence>MVPLPPLPLQPVPAEVAAADGSSVETADEPEDRPVSSKRAALEPERPAPEPSGGRYERLKKRVENIERSLDERFARQTEQINEMFNVVNNSVAQLAEQLTQALATLTARMEDYERLSKSKTGRRILESLGITYHTQCGEKTAVPTSVRDRLIVPPLPKNMHPTHHVGRRNRRASDLQRRFGNSDEAVYVDAARYGERRRAHAIAVVNRTGNCIASATVRTGHTEAAEEAAI</sequence>
<organism evidence="1 2">
    <name type="scientific">Ixodes persulcatus</name>
    <name type="common">Taiga tick</name>
    <dbReference type="NCBI Taxonomy" id="34615"/>
    <lineage>
        <taxon>Eukaryota</taxon>
        <taxon>Metazoa</taxon>
        <taxon>Ecdysozoa</taxon>
        <taxon>Arthropoda</taxon>
        <taxon>Chelicerata</taxon>
        <taxon>Arachnida</taxon>
        <taxon>Acari</taxon>
        <taxon>Parasitiformes</taxon>
        <taxon>Ixodida</taxon>
        <taxon>Ixodoidea</taxon>
        <taxon>Ixodidae</taxon>
        <taxon>Ixodinae</taxon>
        <taxon>Ixodes</taxon>
    </lineage>
</organism>
<gene>
    <name evidence="1" type="ORF">HPB47_015176</name>
</gene>
<keyword evidence="2" id="KW-1185">Reference proteome</keyword>
<accession>A0AC60QWQ2</accession>
<evidence type="ECO:0000313" key="1">
    <source>
        <dbReference type="EMBL" id="KAG0443211.1"/>
    </source>
</evidence>
<dbReference type="EMBL" id="JABSTQ010003728">
    <property type="protein sequence ID" value="KAG0443211.1"/>
    <property type="molecule type" value="Genomic_DNA"/>
</dbReference>
<name>A0AC60QWQ2_IXOPE</name>
<evidence type="ECO:0000313" key="2">
    <source>
        <dbReference type="Proteomes" id="UP000805193"/>
    </source>
</evidence>